<protein>
    <submittedName>
        <fullName evidence="2">Uncharacterized protein</fullName>
    </submittedName>
</protein>
<accession>A0AA39P519</accession>
<dbReference type="Proteomes" id="UP001175228">
    <property type="component" value="Unassembled WGS sequence"/>
</dbReference>
<name>A0AA39P519_9AGAR</name>
<proteinExistence type="predicted"/>
<keyword evidence="3" id="KW-1185">Reference proteome</keyword>
<feature type="region of interest" description="Disordered" evidence="1">
    <location>
        <begin position="1"/>
        <end position="27"/>
    </location>
</feature>
<dbReference type="AlphaFoldDB" id="A0AA39P519"/>
<evidence type="ECO:0000313" key="2">
    <source>
        <dbReference type="EMBL" id="KAK0477712.1"/>
    </source>
</evidence>
<comment type="caution">
    <text evidence="2">The sequence shown here is derived from an EMBL/GenBank/DDBJ whole genome shotgun (WGS) entry which is preliminary data.</text>
</comment>
<sequence length="331" mass="36378">MSCCYNLHDQRGENVPQTEDSPTPPTTPILEIGTTLPVPYSHAGSPPATIKVEESGASSLVISPSSTNHGGSDVFSSSLIGEVLAFSLAGNGSEVPLSIIFGSLDVVMEKDENPNPWMQVTHKSHCSHSEMNTSKWHKTGAQDTPIHAAETLLILSQQELLHLQAENVQIDKNPEEDSFSALGIEYLGEGTSTGKGKVANPRNWGAIDLENEETDPNEQHQALAFWNSVKMGDTKSLQELYDMQHRFEQENPHRMNRVEANKALPKKVKLEEVYDQDEFKYLYKVTPPLPLDDAVQVTQATPAPSIKKEQKHSSVPLSDLMDCQIEDIVGG</sequence>
<evidence type="ECO:0000256" key="1">
    <source>
        <dbReference type="SAM" id="MobiDB-lite"/>
    </source>
</evidence>
<organism evidence="2 3">
    <name type="scientific">Armillaria luteobubalina</name>
    <dbReference type="NCBI Taxonomy" id="153913"/>
    <lineage>
        <taxon>Eukaryota</taxon>
        <taxon>Fungi</taxon>
        <taxon>Dikarya</taxon>
        <taxon>Basidiomycota</taxon>
        <taxon>Agaricomycotina</taxon>
        <taxon>Agaricomycetes</taxon>
        <taxon>Agaricomycetidae</taxon>
        <taxon>Agaricales</taxon>
        <taxon>Marasmiineae</taxon>
        <taxon>Physalacriaceae</taxon>
        <taxon>Armillaria</taxon>
    </lineage>
</organism>
<gene>
    <name evidence="2" type="ORF">EDD18DRAFT_1365370</name>
</gene>
<reference evidence="2" key="1">
    <citation type="submission" date="2023-06" db="EMBL/GenBank/DDBJ databases">
        <authorList>
            <consortium name="Lawrence Berkeley National Laboratory"/>
            <person name="Ahrendt S."/>
            <person name="Sahu N."/>
            <person name="Indic B."/>
            <person name="Wong-Bajracharya J."/>
            <person name="Merenyi Z."/>
            <person name="Ke H.-M."/>
            <person name="Monk M."/>
            <person name="Kocsube S."/>
            <person name="Drula E."/>
            <person name="Lipzen A."/>
            <person name="Balint B."/>
            <person name="Henrissat B."/>
            <person name="Andreopoulos B."/>
            <person name="Martin F.M."/>
            <person name="Harder C.B."/>
            <person name="Rigling D."/>
            <person name="Ford K.L."/>
            <person name="Foster G.D."/>
            <person name="Pangilinan J."/>
            <person name="Papanicolaou A."/>
            <person name="Barry K."/>
            <person name="LaButti K."/>
            <person name="Viragh M."/>
            <person name="Koriabine M."/>
            <person name="Yan M."/>
            <person name="Riley R."/>
            <person name="Champramary S."/>
            <person name="Plett K.L."/>
            <person name="Tsai I.J."/>
            <person name="Slot J."/>
            <person name="Sipos G."/>
            <person name="Plett J."/>
            <person name="Nagy L.G."/>
            <person name="Grigoriev I.V."/>
        </authorList>
    </citation>
    <scope>NUCLEOTIDE SEQUENCE</scope>
    <source>
        <strain evidence="2">HWK02</strain>
    </source>
</reference>
<dbReference type="EMBL" id="JAUEPU010000108">
    <property type="protein sequence ID" value="KAK0477712.1"/>
    <property type="molecule type" value="Genomic_DNA"/>
</dbReference>
<evidence type="ECO:0000313" key="3">
    <source>
        <dbReference type="Proteomes" id="UP001175228"/>
    </source>
</evidence>